<comment type="caution">
    <text evidence="1">The sequence shown here is derived from an EMBL/GenBank/DDBJ whole genome shotgun (WGS) entry which is preliminary data.</text>
</comment>
<dbReference type="EMBL" id="AODQ01000007">
    <property type="protein sequence ID" value="EMR04342.1"/>
    <property type="molecule type" value="Genomic_DNA"/>
</dbReference>
<dbReference type="eggNOG" id="ENOG502ZC69">
    <property type="taxonomic scope" value="Bacteria"/>
</dbReference>
<accession>M7NAQ9</accession>
<gene>
    <name evidence="1" type="ORF">ADICEAN_00505</name>
</gene>
<dbReference type="OrthoDB" id="939776at2"/>
<dbReference type="RefSeq" id="WP_009193912.1">
    <property type="nucleotide sequence ID" value="NZ_AODQ01000007.1"/>
</dbReference>
<name>M7NAQ9_9BACT</name>
<sequence>MNEIRIQEKQLYDHLLPLFSEHGYALQPHTKQFRKQSRNGFRAALLSVSGDRQEQTIDLSLSIRMDVVEELVYQFLSGPPRFSMQDSTTIVASYGRLNRDPYTRFVVRGEDELQEVCQRIETYMVEKGFRFLERFDHLKKIDALINRAPDKPCPYLYNQIHRCYRGIIIAKLTCRTDYNKLVKTYLKYLQNQWAPRSVITNYKKLVKFLKYFSLN</sequence>
<evidence type="ECO:0000313" key="2">
    <source>
        <dbReference type="Proteomes" id="UP000011910"/>
    </source>
</evidence>
<dbReference type="Proteomes" id="UP000011910">
    <property type="component" value="Unassembled WGS sequence"/>
</dbReference>
<dbReference type="AlphaFoldDB" id="M7NAQ9"/>
<protein>
    <submittedName>
        <fullName evidence="1">Uncharacterized protein</fullName>
    </submittedName>
</protein>
<keyword evidence="2" id="KW-1185">Reference proteome</keyword>
<proteinExistence type="predicted"/>
<organism evidence="1 2">
    <name type="scientific">Cesiribacter andamanensis AMV16</name>
    <dbReference type="NCBI Taxonomy" id="1279009"/>
    <lineage>
        <taxon>Bacteria</taxon>
        <taxon>Pseudomonadati</taxon>
        <taxon>Bacteroidota</taxon>
        <taxon>Cytophagia</taxon>
        <taxon>Cytophagales</taxon>
        <taxon>Cesiribacteraceae</taxon>
        <taxon>Cesiribacter</taxon>
    </lineage>
</organism>
<evidence type="ECO:0000313" key="1">
    <source>
        <dbReference type="EMBL" id="EMR04342.1"/>
    </source>
</evidence>
<reference evidence="1 2" key="1">
    <citation type="journal article" date="2013" name="Genome Announc.">
        <title>Draft Genome Sequence of Cesiribacter andamanensis Strain AMV16T, Isolated from a Soil Sample from a Mud Volcano in the Andaman Islands, India.</title>
        <authorList>
            <person name="Shivaji S."/>
            <person name="Ara S."/>
            <person name="Begum Z."/>
            <person name="Srinivas T.N."/>
            <person name="Singh A."/>
            <person name="Kumar Pinnaka A."/>
        </authorList>
    </citation>
    <scope>NUCLEOTIDE SEQUENCE [LARGE SCALE GENOMIC DNA]</scope>
    <source>
        <strain evidence="1 2">AMV16</strain>
    </source>
</reference>